<name>A0A2M7INW7_9BACT</name>
<evidence type="ECO:0008006" key="3">
    <source>
        <dbReference type="Google" id="ProtNLM"/>
    </source>
</evidence>
<dbReference type="InterPro" id="IPR027417">
    <property type="entry name" value="P-loop_NTPase"/>
</dbReference>
<comment type="caution">
    <text evidence="1">The sequence shown here is derived from an EMBL/GenBank/DDBJ whole genome shotgun (WGS) entry which is preliminary data.</text>
</comment>
<reference evidence="2" key="1">
    <citation type="submission" date="2017-09" db="EMBL/GenBank/DDBJ databases">
        <title>Depth-based differentiation of microbial function through sediment-hosted aquifers and enrichment of novel symbionts in the deep terrestrial subsurface.</title>
        <authorList>
            <person name="Probst A.J."/>
            <person name="Ladd B."/>
            <person name="Jarett J.K."/>
            <person name="Geller-Mcgrath D.E."/>
            <person name="Sieber C.M.K."/>
            <person name="Emerson J.B."/>
            <person name="Anantharaman K."/>
            <person name="Thomas B.C."/>
            <person name="Malmstrom R."/>
            <person name="Stieglmeier M."/>
            <person name="Klingl A."/>
            <person name="Woyke T."/>
            <person name="Ryan C.M."/>
            <person name="Banfield J.F."/>
        </authorList>
    </citation>
    <scope>NUCLEOTIDE SEQUENCE [LARGE SCALE GENOMIC DNA]</scope>
</reference>
<sequence length="54" mass="5971">MILAIYLCYSNTIMKRKHIITISGRPGSGKSTTADKVAELLGYTRHSSGDMVRQ</sequence>
<dbReference type="Proteomes" id="UP000230837">
    <property type="component" value="Unassembled WGS sequence"/>
</dbReference>
<dbReference type="Pfam" id="PF13207">
    <property type="entry name" value="AAA_17"/>
    <property type="match status" value="1"/>
</dbReference>
<gene>
    <name evidence="1" type="ORF">COZ82_02065</name>
</gene>
<feature type="non-terminal residue" evidence="1">
    <location>
        <position position="54"/>
    </location>
</feature>
<organism evidence="1 2">
    <name type="scientific">Candidatus Kaiserbacteria bacterium CG_4_8_14_3_um_filter_38_9</name>
    <dbReference type="NCBI Taxonomy" id="1974599"/>
    <lineage>
        <taxon>Bacteria</taxon>
        <taxon>Candidatus Kaiseribacteriota</taxon>
    </lineage>
</organism>
<dbReference type="EMBL" id="PFHR01000114">
    <property type="protein sequence ID" value="PIW96975.1"/>
    <property type="molecule type" value="Genomic_DNA"/>
</dbReference>
<protein>
    <recommendedName>
        <fullName evidence="3">(d)CMP kinase</fullName>
    </recommendedName>
</protein>
<dbReference type="SUPFAM" id="SSF52540">
    <property type="entry name" value="P-loop containing nucleoside triphosphate hydrolases"/>
    <property type="match status" value="1"/>
</dbReference>
<evidence type="ECO:0000313" key="1">
    <source>
        <dbReference type="EMBL" id="PIW96975.1"/>
    </source>
</evidence>
<dbReference type="Gene3D" id="3.40.50.300">
    <property type="entry name" value="P-loop containing nucleotide triphosphate hydrolases"/>
    <property type="match status" value="1"/>
</dbReference>
<evidence type="ECO:0000313" key="2">
    <source>
        <dbReference type="Proteomes" id="UP000230837"/>
    </source>
</evidence>
<dbReference type="AlphaFoldDB" id="A0A2M7INW7"/>
<proteinExistence type="predicted"/>
<accession>A0A2M7INW7</accession>